<dbReference type="GO" id="GO:0000287">
    <property type="term" value="F:magnesium ion binding"/>
    <property type="evidence" value="ECO:0007669"/>
    <property type="project" value="InterPro"/>
</dbReference>
<evidence type="ECO:0000256" key="6">
    <source>
        <dbReference type="ARBA" id="ARBA00023277"/>
    </source>
</evidence>
<dbReference type="CDD" id="cd02598">
    <property type="entry name" value="HAD_BPGM"/>
    <property type="match status" value="1"/>
</dbReference>
<evidence type="ECO:0000313" key="14">
    <source>
        <dbReference type="EMBL" id="SNX66889.1"/>
    </source>
</evidence>
<keyword evidence="2" id="KW-0597">Phosphoprotein</keyword>
<dbReference type="SFLD" id="SFLDS00003">
    <property type="entry name" value="Haloacid_Dehalogenase"/>
    <property type="match status" value="1"/>
</dbReference>
<dbReference type="InterPro" id="IPR010976">
    <property type="entry name" value="B-phosphoglucomutase_hydrolase"/>
</dbReference>
<keyword evidence="5" id="KW-0413">Isomerase</keyword>
<evidence type="ECO:0000256" key="2">
    <source>
        <dbReference type="ARBA" id="ARBA00022553"/>
    </source>
</evidence>
<organism evidence="14 15">
    <name type="scientific">Bacillus oleivorans</name>
    <dbReference type="NCBI Taxonomy" id="1448271"/>
    <lineage>
        <taxon>Bacteria</taxon>
        <taxon>Bacillati</taxon>
        <taxon>Bacillota</taxon>
        <taxon>Bacilli</taxon>
        <taxon>Bacillales</taxon>
        <taxon>Bacillaceae</taxon>
        <taxon>Bacillus</taxon>
    </lineage>
</organism>
<dbReference type="Gene3D" id="1.10.150.240">
    <property type="entry name" value="Putative phosphatase, domain 2"/>
    <property type="match status" value="1"/>
</dbReference>
<feature type="binding site" evidence="12">
    <location>
        <position position="170"/>
    </location>
    <ligand>
        <name>Mg(2+)</name>
        <dbReference type="ChEBI" id="CHEBI:18420"/>
    </ligand>
</feature>
<sequence length="223" mass="24126">MAKDLGILIDLDGVITDTAELHYRAWKKLADSLHIPFNKAVNEGLKGLSRMDSLEALLGSQRNAFSKEEKEQMAAQKNADYRQLLEELTAEDLLPGIKAFLIDLKKRGVPIGLASASKNAPFVLEKLEIASYFDYIVDPIEVENGKPAPDIYVKGAQLLGVPPSHCIGIEDAVSGVLAVKSAGMLAIGIGEESILKEAGADLVLADTRELSWSVIKSIIESKK</sequence>
<comment type="catalytic activity">
    <reaction evidence="7">
        <text>beta-D-glucose 1-phosphate = beta-D-glucose 6-phosphate</text>
        <dbReference type="Rhea" id="RHEA:20113"/>
        <dbReference type="ChEBI" id="CHEBI:57684"/>
        <dbReference type="ChEBI" id="CHEBI:58247"/>
        <dbReference type="EC" id="5.4.2.6"/>
    </reaction>
</comment>
<dbReference type="Proteomes" id="UP000219546">
    <property type="component" value="Unassembled WGS sequence"/>
</dbReference>
<comment type="cofactor">
    <cofactor evidence="12">
        <name>Mg(2+)</name>
        <dbReference type="ChEBI" id="CHEBI:18420"/>
    </cofactor>
    <text evidence="12">Binds 2 magnesium ions per subunit.</text>
</comment>
<dbReference type="InterPro" id="IPR051600">
    <property type="entry name" value="Beta-PGM-like"/>
</dbReference>
<dbReference type="PANTHER" id="PTHR46193:SF18">
    <property type="entry name" value="HEXITOL PHOSPHATASE B"/>
    <property type="match status" value="1"/>
</dbReference>
<dbReference type="InterPro" id="IPR036412">
    <property type="entry name" value="HAD-like_sf"/>
</dbReference>
<dbReference type="InterPro" id="IPR023198">
    <property type="entry name" value="PGP-like_dom2"/>
</dbReference>
<dbReference type="SFLD" id="SFLDG01135">
    <property type="entry name" value="C1.5.6:_HAD__Beta-PGM__Phospha"/>
    <property type="match status" value="1"/>
</dbReference>
<evidence type="ECO:0000256" key="13">
    <source>
        <dbReference type="PIRSR" id="PIRSR610972-4"/>
    </source>
</evidence>
<dbReference type="InterPro" id="IPR023214">
    <property type="entry name" value="HAD_sf"/>
</dbReference>
<comment type="similarity">
    <text evidence="1">Belongs to the HAD-like hydrolase superfamily. CbbY/CbbZ/Gph/YieH family.</text>
</comment>
<proteinExistence type="inferred from homology"/>
<dbReference type="InterPro" id="IPR006439">
    <property type="entry name" value="HAD-SF_hydro_IA"/>
</dbReference>
<dbReference type="SFLD" id="SFLDF00046">
    <property type="entry name" value="beta-phosphoglucomutase"/>
    <property type="match status" value="1"/>
</dbReference>
<feature type="binding site" evidence="11">
    <location>
        <position position="146"/>
    </location>
    <ligand>
        <name>substrate</name>
    </ligand>
</feature>
<feature type="binding site" evidence="12">
    <location>
        <position position="10"/>
    </location>
    <ligand>
        <name>Mg(2+)</name>
        <dbReference type="ChEBI" id="CHEBI:18420"/>
    </ligand>
</feature>
<dbReference type="RefSeq" id="WP_097156733.1">
    <property type="nucleotide sequence ID" value="NZ_JBEPMQ010000012.1"/>
</dbReference>
<dbReference type="AlphaFoldDB" id="A0A285CHB1"/>
<feature type="site" description="Important for catalytic activity and assists the phosphoryl transfer reaction to Asp8 by balancing charge and orienting the reacting groups" evidence="13">
    <location>
        <position position="115"/>
    </location>
</feature>
<evidence type="ECO:0000256" key="5">
    <source>
        <dbReference type="ARBA" id="ARBA00023235"/>
    </source>
</evidence>
<dbReference type="EMBL" id="OAOP01000001">
    <property type="protein sequence ID" value="SNX66889.1"/>
    <property type="molecule type" value="Genomic_DNA"/>
</dbReference>
<dbReference type="Pfam" id="PF00702">
    <property type="entry name" value="Hydrolase"/>
    <property type="match status" value="1"/>
</dbReference>
<evidence type="ECO:0000256" key="8">
    <source>
        <dbReference type="ARBA" id="ARBA00044968"/>
    </source>
</evidence>
<dbReference type="Gene3D" id="3.40.50.1000">
    <property type="entry name" value="HAD superfamily/HAD-like"/>
    <property type="match status" value="1"/>
</dbReference>
<evidence type="ECO:0000256" key="4">
    <source>
        <dbReference type="ARBA" id="ARBA00022842"/>
    </source>
</evidence>
<feature type="active site" description="Proton donor/acceptor" evidence="10">
    <location>
        <position position="10"/>
    </location>
</feature>
<evidence type="ECO:0000256" key="10">
    <source>
        <dbReference type="PIRSR" id="PIRSR610972-1"/>
    </source>
</evidence>
<keyword evidence="15" id="KW-1185">Reference proteome</keyword>
<feature type="binding site" evidence="11">
    <location>
        <position position="77"/>
    </location>
    <ligand>
        <name>substrate</name>
    </ligand>
</feature>
<evidence type="ECO:0000256" key="1">
    <source>
        <dbReference type="ARBA" id="ARBA00006171"/>
    </source>
</evidence>
<evidence type="ECO:0000256" key="12">
    <source>
        <dbReference type="PIRSR" id="PIRSR610972-3"/>
    </source>
</evidence>
<reference evidence="14 15" key="1">
    <citation type="submission" date="2017-08" db="EMBL/GenBank/DDBJ databases">
        <authorList>
            <person name="de Groot N.N."/>
        </authorList>
    </citation>
    <scope>NUCLEOTIDE SEQUENCE [LARGE SCALE GENOMIC DNA]</scope>
    <source>
        <strain evidence="14 15">JC228</strain>
    </source>
</reference>
<dbReference type="SUPFAM" id="SSF56784">
    <property type="entry name" value="HAD-like"/>
    <property type="match status" value="1"/>
</dbReference>
<dbReference type="EC" id="5.4.2.6" evidence="8"/>
<name>A0A285CHB1_9BACI</name>
<dbReference type="OrthoDB" id="9797743at2"/>
<dbReference type="PANTHER" id="PTHR46193">
    <property type="entry name" value="6-PHOSPHOGLUCONATE PHOSPHATASE"/>
    <property type="match status" value="1"/>
</dbReference>
<evidence type="ECO:0000256" key="3">
    <source>
        <dbReference type="ARBA" id="ARBA00022723"/>
    </source>
</evidence>
<dbReference type="NCBIfam" id="TIGR01509">
    <property type="entry name" value="HAD-SF-IA-v3"/>
    <property type="match status" value="1"/>
</dbReference>
<feature type="binding site" evidence="12">
    <location>
        <position position="12"/>
    </location>
    <ligand>
        <name>Mg(2+)</name>
        <dbReference type="ChEBI" id="CHEBI:18420"/>
    </ligand>
</feature>
<evidence type="ECO:0000256" key="9">
    <source>
        <dbReference type="ARBA" id="ARBA00044991"/>
    </source>
</evidence>
<dbReference type="InterPro" id="IPR010972">
    <property type="entry name" value="Beta-PGM"/>
</dbReference>
<feature type="binding site" evidence="11">
    <location>
        <position position="53"/>
    </location>
    <ligand>
        <name>substrate</name>
    </ligand>
</feature>
<gene>
    <name evidence="14" type="ORF">SAMN05877753_101202</name>
</gene>
<feature type="binding site" evidence="12">
    <location>
        <position position="171"/>
    </location>
    <ligand>
        <name>Mg(2+)</name>
        <dbReference type="ChEBI" id="CHEBI:18420"/>
    </ligand>
</feature>
<evidence type="ECO:0000256" key="11">
    <source>
        <dbReference type="PIRSR" id="PIRSR610972-2"/>
    </source>
</evidence>
<dbReference type="NCBIfam" id="TIGR02009">
    <property type="entry name" value="PGMB-YQAB-SF"/>
    <property type="match status" value="1"/>
</dbReference>
<accession>A0A285CHB1</accession>
<feature type="active site" description="Proton donor/acceptor" evidence="10">
    <location>
        <position position="12"/>
    </location>
</feature>
<protein>
    <recommendedName>
        <fullName evidence="9">Beta-phosphoglucomutase</fullName>
        <ecNumber evidence="8">5.4.2.6</ecNumber>
    </recommendedName>
</protein>
<feature type="binding site" evidence="11">
    <location>
        <begin position="10"/>
        <end position="12"/>
    </location>
    <ligand>
        <name>substrate</name>
    </ligand>
</feature>
<feature type="site" description="Important for catalytic activity and assists the phosphoryl transfer reaction to Asp8 by balancing charge and orienting the reacting groups" evidence="13">
    <location>
        <position position="146"/>
    </location>
</feature>
<dbReference type="GO" id="GO:0008801">
    <property type="term" value="F:beta-phosphoglucomutase activity"/>
    <property type="evidence" value="ECO:0007669"/>
    <property type="project" value="UniProtKB-EC"/>
</dbReference>
<dbReference type="SFLD" id="SFLDG01129">
    <property type="entry name" value="C1.5:_HAD__Beta-PGM__Phosphata"/>
    <property type="match status" value="1"/>
</dbReference>
<evidence type="ECO:0000313" key="15">
    <source>
        <dbReference type="Proteomes" id="UP000219546"/>
    </source>
</evidence>
<feature type="binding site" evidence="11">
    <location>
        <begin position="115"/>
        <end position="119"/>
    </location>
    <ligand>
        <name>substrate</name>
    </ligand>
</feature>
<keyword evidence="4 12" id="KW-0460">Magnesium</keyword>
<dbReference type="NCBIfam" id="TIGR01990">
    <property type="entry name" value="bPGM"/>
    <property type="match status" value="1"/>
</dbReference>
<evidence type="ECO:0000256" key="7">
    <source>
        <dbReference type="ARBA" id="ARBA00044926"/>
    </source>
</evidence>
<dbReference type="GO" id="GO:0005975">
    <property type="term" value="P:carbohydrate metabolic process"/>
    <property type="evidence" value="ECO:0007669"/>
    <property type="project" value="InterPro"/>
</dbReference>
<feature type="binding site" evidence="11">
    <location>
        <begin position="45"/>
        <end position="50"/>
    </location>
    <ligand>
        <name>substrate</name>
    </ligand>
</feature>
<feature type="binding site" evidence="11">
    <location>
        <position position="26"/>
    </location>
    <ligand>
        <name>substrate</name>
    </ligand>
</feature>
<keyword evidence="3 12" id="KW-0479">Metal-binding</keyword>
<keyword evidence="6" id="KW-0119">Carbohydrate metabolism</keyword>